<dbReference type="Gene3D" id="3.40.50.1980">
    <property type="entry name" value="Nitrogenase molybdenum iron protein domain"/>
    <property type="match status" value="2"/>
</dbReference>
<feature type="chain" id="PRO_5046862647" evidence="1">
    <location>
        <begin position="22"/>
        <end position="345"/>
    </location>
</feature>
<name>A0ABT5YNK0_9PROT</name>
<dbReference type="SUPFAM" id="SSF53807">
    <property type="entry name" value="Helical backbone' metal receptor"/>
    <property type="match status" value="1"/>
</dbReference>
<dbReference type="InterPro" id="IPR002491">
    <property type="entry name" value="ABC_transptr_periplasmic_BD"/>
</dbReference>
<comment type="caution">
    <text evidence="3">The sequence shown here is derived from an EMBL/GenBank/DDBJ whole genome shotgun (WGS) entry which is preliminary data.</text>
</comment>
<dbReference type="Gene3D" id="1.20.58.2180">
    <property type="match status" value="1"/>
</dbReference>
<dbReference type="RefSeq" id="WP_275822893.1">
    <property type="nucleotide sequence ID" value="NZ_JARHUD010000006.1"/>
</dbReference>
<feature type="signal peptide" evidence="1">
    <location>
        <begin position="1"/>
        <end position="21"/>
    </location>
</feature>
<evidence type="ECO:0000313" key="3">
    <source>
        <dbReference type="EMBL" id="MDF2096449.1"/>
    </source>
</evidence>
<evidence type="ECO:0000313" key="4">
    <source>
        <dbReference type="Proteomes" id="UP001215503"/>
    </source>
</evidence>
<evidence type="ECO:0000259" key="2">
    <source>
        <dbReference type="PROSITE" id="PS50983"/>
    </source>
</evidence>
<dbReference type="InterPro" id="IPR050902">
    <property type="entry name" value="ABC_Transporter_SBP"/>
</dbReference>
<accession>A0ABT5YNK0</accession>
<dbReference type="CDD" id="cd01147">
    <property type="entry name" value="HemV-2"/>
    <property type="match status" value="1"/>
</dbReference>
<sequence length="345" mass="37694">MTRKLLSLVLLLLFLPLSVLAQDRVVEDATGRSITVPEQVERVFAAGPPASLFVYAIAPETLLGWTRTPRPDEAALLPETYASLPTVGRLTGRGGSANLEAVMALAPDLIIDVGSTAPTYRDLAVRVQSQSGIPTLLFDGRFHATADTFRTLGALLGHPERGAELADWVEQEVETIRTRIAQIPETTRPRVYYARGPAGLETALSGSINVEVLALLGVTNVAGERLGRGGLASVSMEQILDWDPEIIVTVDPHFAANAEPDPLWQQVTAVREGQVYSAPRSPFPWVDFPPGPNRLIGLSWLASLLYPEHFSQDGIEAKVKDFYRLFYHREPTTEEVQALLRPSAE</sequence>
<dbReference type="PROSITE" id="PS50983">
    <property type="entry name" value="FE_B12_PBP"/>
    <property type="match status" value="1"/>
</dbReference>
<reference evidence="3 4" key="1">
    <citation type="submission" date="2023-03" db="EMBL/GenBank/DDBJ databases">
        <title>Fodinicurvata sp. CAU 1616 isolated from sea sendiment.</title>
        <authorList>
            <person name="Kim W."/>
        </authorList>
    </citation>
    <scope>NUCLEOTIDE SEQUENCE [LARGE SCALE GENOMIC DNA]</scope>
    <source>
        <strain evidence="3 4">CAU 1616</strain>
    </source>
</reference>
<dbReference type="Proteomes" id="UP001215503">
    <property type="component" value="Unassembled WGS sequence"/>
</dbReference>
<gene>
    <name evidence="3" type="ORF">P2G67_10720</name>
</gene>
<keyword evidence="1" id="KW-0732">Signal</keyword>
<feature type="domain" description="Fe/B12 periplasmic-binding" evidence="2">
    <location>
        <begin position="42"/>
        <end position="309"/>
    </location>
</feature>
<proteinExistence type="predicted"/>
<evidence type="ECO:0000256" key="1">
    <source>
        <dbReference type="SAM" id="SignalP"/>
    </source>
</evidence>
<dbReference type="PANTHER" id="PTHR30535:SF34">
    <property type="entry name" value="MOLYBDATE-BINDING PROTEIN MOLA"/>
    <property type="match status" value="1"/>
</dbReference>
<keyword evidence="4" id="KW-1185">Reference proteome</keyword>
<protein>
    <submittedName>
        <fullName evidence="3">Iron ABC transporter substrate-binding protein</fullName>
    </submittedName>
</protein>
<dbReference type="PANTHER" id="PTHR30535">
    <property type="entry name" value="VITAMIN B12-BINDING PROTEIN"/>
    <property type="match status" value="1"/>
</dbReference>
<dbReference type="EMBL" id="JARHUD010000006">
    <property type="protein sequence ID" value="MDF2096449.1"/>
    <property type="molecule type" value="Genomic_DNA"/>
</dbReference>
<dbReference type="Pfam" id="PF01497">
    <property type="entry name" value="Peripla_BP_2"/>
    <property type="match status" value="1"/>
</dbReference>
<organism evidence="3 4">
    <name type="scientific">Aquibaculum arenosum</name>
    <dbReference type="NCBI Taxonomy" id="3032591"/>
    <lineage>
        <taxon>Bacteria</taxon>
        <taxon>Pseudomonadati</taxon>
        <taxon>Pseudomonadota</taxon>
        <taxon>Alphaproteobacteria</taxon>
        <taxon>Rhodospirillales</taxon>
        <taxon>Rhodovibrionaceae</taxon>
        <taxon>Aquibaculum</taxon>
    </lineage>
</organism>